<evidence type="ECO:0000313" key="2">
    <source>
        <dbReference type="EMBL" id="UYF92615.1"/>
    </source>
</evidence>
<dbReference type="RefSeq" id="WP_263507418.1">
    <property type="nucleotide sequence ID" value="NZ_CP101842.1"/>
</dbReference>
<evidence type="ECO:0000313" key="3">
    <source>
        <dbReference type="Proteomes" id="UP001163947"/>
    </source>
</evidence>
<reference evidence="2" key="1">
    <citation type="submission" date="2022-09" db="EMBL/GenBank/DDBJ databases">
        <title>The genome sequence of Rhodococcus aetherivorans N1.</title>
        <authorList>
            <person name="Jiang W."/>
        </authorList>
    </citation>
    <scope>NUCLEOTIDE SEQUENCE</scope>
    <source>
        <strain evidence="2">N1</strain>
    </source>
</reference>
<dbReference type="Proteomes" id="UP001163947">
    <property type="component" value="Chromosome"/>
</dbReference>
<feature type="chain" id="PRO_5041243032" evidence="1">
    <location>
        <begin position="26"/>
        <end position="207"/>
    </location>
</feature>
<keyword evidence="1" id="KW-0732">Signal</keyword>
<dbReference type="EMBL" id="CP106982">
    <property type="protein sequence ID" value="UYF92615.1"/>
    <property type="molecule type" value="Genomic_DNA"/>
</dbReference>
<feature type="signal peptide" evidence="1">
    <location>
        <begin position="1"/>
        <end position="25"/>
    </location>
</feature>
<name>A0AA46S969_9NOCA</name>
<dbReference type="PROSITE" id="PS51257">
    <property type="entry name" value="PROKAR_LIPOPROTEIN"/>
    <property type="match status" value="1"/>
</dbReference>
<dbReference type="InterPro" id="IPR024520">
    <property type="entry name" value="DUF3558"/>
</dbReference>
<protein>
    <submittedName>
        <fullName evidence="2">DUF3558 domain-containing protein</fullName>
    </submittedName>
</protein>
<gene>
    <name evidence="2" type="ORF">OCS65_19340</name>
</gene>
<proteinExistence type="predicted"/>
<dbReference type="AlphaFoldDB" id="A0AA46S969"/>
<organism evidence="2 3">
    <name type="scientific">Rhodococcus aetherivorans</name>
    <dbReference type="NCBI Taxonomy" id="191292"/>
    <lineage>
        <taxon>Bacteria</taxon>
        <taxon>Bacillati</taxon>
        <taxon>Actinomycetota</taxon>
        <taxon>Actinomycetes</taxon>
        <taxon>Mycobacteriales</taxon>
        <taxon>Nocardiaceae</taxon>
        <taxon>Rhodococcus</taxon>
    </lineage>
</organism>
<dbReference type="GeneID" id="83622620"/>
<evidence type="ECO:0000256" key="1">
    <source>
        <dbReference type="SAM" id="SignalP"/>
    </source>
</evidence>
<accession>A0AA46S969</accession>
<dbReference type="Pfam" id="PF12079">
    <property type="entry name" value="DUF3558"/>
    <property type="match status" value="1"/>
</dbReference>
<sequence>MTSRRTAGALLAVGVLAGCAPSTHSAVITGEPPTPVTTTTRVPRLVDESDRPLVAFDPCLDIPDDVLTAAGYDPRTEDNADFAATHFTMLGCSYDGTLHIPGVLANYGLSVLSANFDFEEERQKATGNGDDIVPTQLAGRRALLKTNSSLPYSCGMSVETSYGVLIIGRIHFRDRNVPLPESQWCAGIEDTSSRIVAALDEFESRSR</sequence>